<feature type="transmembrane region" description="Helical" evidence="1">
    <location>
        <begin position="58"/>
        <end position="77"/>
    </location>
</feature>
<name>A0A4Z0QI01_9BACT</name>
<dbReference type="EMBL" id="SRMB01000001">
    <property type="protein sequence ID" value="TGE28919.1"/>
    <property type="molecule type" value="Genomic_DNA"/>
</dbReference>
<evidence type="ECO:0000313" key="3">
    <source>
        <dbReference type="Proteomes" id="UP000298471"/>
    </source>
</evidence>
<organism evidence="2 3">
    <name type="scientific">Hymenobacter metallicola</name>
    <dbReference type="NCBI Taxonomy" id="2563114"/>
    <lineage>
        <taxon>Bacteria</taxon>
        <taxon>Pseudomonadati</taxon>
        <taxon>Bacteroidota</taxon>
        <taxon>Cytophagia</taxon>
        <taxon>Cytophagales</taxon>
        <taxon>Hymenobacteraceae</taxon>
        <taxon>Hymenobacter</taxon>
    </lineage>
</organism>
<reference evidence="2 3" key="1">
    <citation type="submission" date="2019-04" db="EMBL/GenBank/DDBJ databases">
        <authorList>
            <person name="Feng G."/>
            <person name="Zhang J."/>
            <person name="Zhu H."/>
        </authorList>
    </citation>
    <scope>NUCLEOTIDE SEQUENCE [LARGE SCALE GENOMIC DNA]</scope>
    <source>
        <strain evidence="2 3">9PBR-1</strain>
    </source>
</reference>
<proteinExistence type="predicted"/>
<accession>A0A4Z0QI01</accession>
<protein>
    <recommendedName>
        <fullName evidence="4">DUF2029 domain-containing protein</fullName>
    </recommendedName>
</protein>
<dbReference type="RefSeq" id="WP_135392850.1">
    <property type="nucleotide sequence ID" value="NZ_SRMB01000001.1"/>
</dbReference>
<feature type="transmembrane region" description="Helical" evidence="1">
    <location>
        <begin position="34"/>
        <end position="51"/>
    </location>
</feature>
<feature type="transmembrane region" description="Helical" evidence="1">
    <location>
        <begin position="333"/>
        <end position="351"/>
    </location>
</feature>
<keyword evidence="3" id="KW-1185">Reference proteome</keyword>
<gene>
    <name evidence="2" type="ORF">E5K02_05505</name>
</gene>
<feature type="transmembrane region" description="Helical" evidence="1">
    <location>
        <begin position="236"/>
        <end position="257"/>
    </location>
</feature>
<feature type="transmembrane region" description="Helical" evidence="1">
    <location>
        <begin position="420"/>
        <end position="440"/>
    </location>
</feature>
<comment type="caution">
    <text evidence="2">The sequence shown here is derived from an EMBL/GenBank/DDBJ whole genome shotgun (WGS) entry which is preliminary data.</text>
</comment>
<keyword evidence="1" id="KW-0472">Membrane</keyword>
<feature type="transmembrane region" description="Helical" evidence="1">
    <location>
        <begin position="207"/>
        <end position="230"/>
    </location>
</feature>
<evidence type="ECO:0000313" key="2">
    <source>
        <dbReference type="EMBL" id="TGE28919.1"/>
    </source>
</evidence>
<keyword evidence="1" id="KW-0812">Transmembrane</keyword>
<feature type="transmembrane region" description="Helical" evidence="1">
    <location>
        <begin position="164"/>
        <end position="187"/>
    </location>
</feature>
<evidence type="ECO:0008006" key="4">
    <source>
        <dbReference type="Google" id="ProtNLM"/>
    </source>
</evidence>
<keyword evidence="1" id="KW-1133">Transmembrane helix</keyword>
<sequence length="452" mass="50357">MRRRVTAGQLTVALLSLGAYAVLAYATPRAHFGQLLGLYSLAFGAYFWLLWRPLPLGTGLLVALVARLLWLPATPALSDDYYRFRWDGALVANGQNPYRHRPDELVPVSDVATEPSPLAALSSKEARQLYTRLNSPHYYSVYPPVSQALFGLGHSLFPTTKPGFLLVLRLYILAAETVTALLLLALLRQFGLPAQRALDYLLNPLVIVELSGNLHFEALVICGVLAALWLLARGRLVLSAGVLAGAIGAKLLPLLVLPLLLRRLGWRRFLRYTALCLAAVLALFLPFLSADLLQNLSHSLDLYFHKFEFNASLYYLLRLIGYWYTGYNQIARLGTLLGLAVVVWVLGLIWLEKRPTLASLPQTLLLTLTGYFALATTVHPWYITSLVAMSVFSRYRYALVWSALIPLSYAAYQTKTYTENLGLVGLEYGVVAAVLLWEYFRLKGSVQHSDTK</sequence>
<dbReference type="OrthoDB" id="1491846at2"/>
<dbReference type="Pfam" id="PF26314">
    <property type="entry name" value="MptA_B_family"/>
    <property type="match status" value="1"/>
</dbReference>
<feature type="transmembrane region" description="Helical" evidence="1">
    <location>
        <begin position="395"/>
        <end position="414"/>
    </location>
</feature>
<evidence type="ECO:0000256" key="1">
    <source>
        <dbReference type="SAM" id="Phobius"/>
    </source>
</evidence>
<dbReference type="AlphaFoldDB" id="A0A4Z0QI01"/>
<feature type="transmembrane region" description="Helical" evidence="1">
    <location>
        <begin position="363"/>
        <end position="383"/>
    </location>
</feature>
<dbReference type="Proteomes" id="UP000298471">
    <property type="component" value="Unassembled WGS sequence"/>
</dbReference>
<feature type="transmembrane region" description="Helical" evidence="1">
    <location>
        <begin position="269"/>
        <end position="289"/>
    </location>
</feature>